<evidence type="ECO:0000256" key="6">
    <source>
        <dbReference type="ARBA" id="ARBA00023049"/>
    </source>
</evidence>
<organism evidence="9 10">
    <name type="scientific">Paenibacillus oceani</name>
    <dbReference type="NCBI Taxonomy" id="2772510"/>
    <lineage>
        <taxon>Bacteria</taxon>
        <taxon>Bacillati</taxon>
        <taxon>Bacillota</taxon>
        <taxon>Bacilli</taxon>
        <taxon>Bacillales</taxon>
        <taxon>Paenibacillaceae</taxon>
        <taxon>Paenibacillus</taxon>
    </lineage>
</organism>
<dbReference type="PROSITE" id="PS52035">
    <property type="entry name" value="PEPTIDASE_M14"/>
    <property type="match status" value="1"/>
</dbReference>
<evidence type="ECO:0000256" key="3">
    <source>
        <dbReference type="ARBA" id="ARBA00022670"/>
    </source>
</evidence>
<dbReference type="GO" id="GO:0005615">
    <property type="term" value="C:extracellular space"/>
    <property type="evidence" value="ECO:0007669"/>
    <property type="project" value="TreeGrafter"/>
</dbReference>
<evidence type="ECO:0000256" key="1">
    <source>
        <dbReference type="ARBA" id="ARBA00001947"/>
    </source>
</evidence>
<proteinExistence type="inferred from homology"/>
<evidence type="ECO:0000256" key="4">
    <source>
        <dbReference type="ARBA" id="ARBA00022801"/>
    </source>
</evidence>
<keyword evidence="3" id="KW-0645">Protease</keyword>
<reference evidence="9" key="1">
    <citation type="submission" date="2020-09" db="EMBL/GenBank/DDBJ databases">
        <title>A novel bacterium of genus Paenibacillus, isolated from South China Sea.</title>
        <authorList>
            <person name="Huang H."/>
            <person name="Mo K."/>
            <person name="Hu Y."/>
        </authorList>
    </citation>
    <scope>NUCLEOTIDE SEQUENCE</scope>
    <source>
        <strain evidence="9">IB182363</strain>
    </source>
</reference>
<evidence type="ECO:0000313" key="9">
    <source>
        <dbReference type="EMBL" id="MBD2864028.1"/>
    </source>
</evidence>
<dbReference type="GO" id="GO:0004181">
    <property type="term" value="F:metallocarboxypeptidase activity"/>
    <property type="evidence" value="ECO:0007669"/>
    <property type="project" value="InterPro"/>
</dbReference>
<dbReference type="EMBL" id="JACXJA010000026">
    <property type="protein sequence ID" value="MBD2864028.1"/>
    <property type="molecule type" value="Genomic_DNA"/>
</dbReference>
<dbReference type="PANTHER" id="PTHR11705:SF143">
    <property type="entry name" value="SLL0236 PROTEIN"/>
    <property type="match status" value="1"/>
</dbReference>
<comment type="similarity">
    <text evidence="2 7">Belongs to the peptidase M14 family.</text>
</comment>
<evidence type="ECO:0000256" key="5">
    <source>
        <dbReference type="ARBA" id="ARBA00022833"/>
    </source>
</evidence>
<name>A0A927C9R2_9BACL</name>
<dbReference type="Proteomes" id="UP000639396">
    <property type="component" value="Unassembled WGS sequence"/>
</dbReference>
<evidence type="ECO:0000256" key="7">
    <source>
        <dbReference type="PROSITE-ProRule" id="PRU01379"/>
    </source>
</evidence>
<dbReference type="CDD" id="cd06905">
    <property type="entry name" value="M14-like"/>
    <property type="match status" value="1"/>
</dbReference>
<comment type="caution">
    <text evidence="9">The sequence shown here is derived from an EMBL/GenBank/DDBJ whole genome shotgun (WGS) entry which is preliminary data.</text>
</comment>
<dbReference type="AlphaFoldDB" id="A0A927C9R2"/>
<evidence type="ECO:0000256" key="2">
    <source>
        <dbReference type="ARBA" id="ARBA00005988"/>
    </source>
</evidence>
<keyword evidence="5" id="KW-0862">Zinc</keyword>
<protein>
    <recommendedName>
        <fullName evidence="8">Peptidase M14 domain-containing protein</fullName>
    </recommendedName>
</protein>
<dbReference type="GO" id="GO:0006508">
    <property type="term" value="P:proteolysis"/>
    <property type="evidence" value="ECO:0007669"/>
    <property type="project" value="UniProtKB-KW"/>
</dbReference>
<dbReference type="SUPFAM" id="SSF53187">
    <property type="entry name" value="Zn-dependent exopeptidases"/>
    <property type="match status" value="1"/>
</dbReference>
<dbReference type="SMART" id="SM00631">
    <property type="entry name" value="Zn_pept"/>
    <property type="match status" value="1"/>
</dbReference>
<sequence length="530" mass="59286">MAKLKYDSFYRYEEWTGILKQIQSEHPSFVRLISLTQTKQGKQLWLAEVNDPSTGPAEAKGAYYVQAGLHAIEGAGVTAALHILHSLLTVDSYRDLLKRVAFYIVPCVDPDGTDYALSAQVDIRNRYEPTFKKNELMPQDINGDGYVLQMRWRDPLGLYKEHPDEPRLMIRREPGDEEGVFYHLVQEGLIRDYDGTLPVNPRRVDFNRSYPVEWKPSAVTSAFPFSEPEMRAIAEFQVSHPNIFAGVDFHCGTHAVLRTAYKPDQQFHAGDLRTTLQIGKLAEEIIGFPLMSTDHYNFGGTPARLNGNSNDWAYAKLGISHYVIEVGFGLTSIGLQSDEILRSDDKTREEYTRRLLAFHDERGSRIFMPWRTCDHPQLGEVEVGGMMVGNARFMYPPDMTEVVPRTTGFVLKHASMGPRLIIANAEAVHLGARLFRIRATIGNIGALSTDVMQEGGSPDMKRPVTVKLVAGGIGILNRSSVHQTDSLAPAGGSLAVEWFIRAEESRHTVVIEASHPRTGTVRCDVSLKDS</sequence>
<feature type="active site" description="Proton donor/acceptor" evidence="7">
    <location>
        <position position="325"/>
    </location>
</feature>
<dbReference type="Pfam" id="PF00246">
    <property type="entry name" value="Peptidase_M14"/>
    <property type="match status" value="1"/>
</dbReference>
<evidence type="ECO:0000313" key="10">
    <source>
        <dbReference type="Proteomes" id="UP000639396"/>
    </source>
</evidence>
<comment type="cofactor">
    <cofactor evidence="1">
        <name>Zn(2+)</name>
        <dbReference type="ChEBI" id="CHEBI:29105"/>
    </cofactor>
</comment>
<feature type="domain" description="Peptidase M14" evidence="8">
    <location>
        <begin position="8"/>
        <end position="351"/>
    </location>
</feature>
<dbReference type="RefSeq" id="WP_190929655.1">
    <property type="nucleotide sequence ID" value="NZ_JACXJA010000026.1"/>
</dbReference>
<keyword evidence="6" id="KW-0482">Metalloprotease</keyword>
<keyword evidence="4" id="KW-0378">Hydrolase</keyword>
<dbReference type="GO" id="GO:0008270">
    <property type="term" value="F:zinc ion binding"/>
    <property type="evidence" value="ECO:0007669"/>
    <property type="project" value="InterPro"/>
</dbReference>
<evidence type="ECO:0000259" key="8">
    <source>
        <dbReference type="PROSITE" id="PS52035"/>
    </source>
</evidence>
<keyword evidence="10" id="KW-1185">Reference proteome</keyword>
<gene>
    <name evidence="9" type="ORF">IDH45_18745</name>
</gene>
<accession>A0A927C9R2</accession>
<dbReference type="InterPro" id="IPR000834">
    <property type="entry name" value="Peptidase_M14"/>
</dbReference>
<dbReference type="Gene3D" id="3.40.630.10">
    <property type="entry name" value="Zn peptidases"/>
    <property type="match status" value="1"/>
</dbReference>
<dbReference type="PANTHER" id="PTHR11705">
    <property type="entry name" value="PROTEASE FAMILY M14 CARBOXYPEPTIDASE A,B"/>
    <property type="match status" value="1"/>
</dbReference>